<proteinExistence type="predicted"/>
<dbReference type="InterPro" id="IPR036412">
    <property type="entry name" value="HAD-like_sf"/>
</dbReference>
<keyword evidence="3" id="KW-1185">Reference proteome</keyword>
<reference evidence="2 3" key="1">
    <citation type="submission" date="2022-10" db="EMBL/GenBank/DDBJ databases">
        <title>The complete genomes of actinobacterial strains from the NBC collection.</title>
        <authorList>
            <person name="Joergensen T.S."/>
            <person name="Alvarez Arevalo M."/>
            <person name="Sterndorff E.B."/>
            <person name="Faurdal D."/>
            <person name="Vuksanovic O."/>
            <person name="Mourched A.-S."/>
            <person name="Charusanti P."/>
            <person name="Shaw S."/>
            <person name="Blin K."/>
            <person name="Weber T."/>
        </authorList>
    </citation>
    <scope>NUCLEOTIDE SEQUENCE [LARGE SCALE GENOMIC DNA]</scope>
    <source>
        <strain evidence="2 3">NBC_00319</strain>
    </source>
</reference>
<dbReference type="Pfam" id="PF25109">
    <property type="entry name" value="HAD_PNKP"/>
    <property type="match status" value="1"/>
</dbReference>
<gene>
    <name evidence="2" type="ORF">OG579_16860</name>
</gene>
<dbReference type="SUPFAM" id="SSF56784">
    <property type="entry name" value="HAD-like"/>
    <property type="match status" value="1"/>
</dbReference>
<feature type="domain" description="Polynucleotide kinase PNKP phosphatase" evidence="1">
    <location>
        <begin position="5"/>
        <end position="148"/>
    </location>
</feature>
<accession>A0AAU4K010</accession>
<dbReference type="KEGG" id="whr:OG579_16860"/>
<organism evidence="2 3">
    <name type="scientific">Williamsia herbipolensis</name>
    <dbReference type="NCBI Taxonomy" id="1603258"/>
    <lineage>
        <taxon>Bacteria</taxon>
        <taxon>Bacillati</taxon>
        <taxon>Actinomycetota</taxon>
        <taxon>Actinomycetes</taxon>
        <taxon>Mycobacteriales</taxon>
        <taxon>Nocardiaceae</taxon>
        <taxon>Williamsia</taxon>
    </lineage>
</organism>
<dbReference type="Proteomes" id="UP001432128">
    <property type="component" value="Chromosome"/>
</dbReference>
<dbReference type="RefSeq" id="WP_328856866.1">
    <property type="nucleotide sequence ID" value="NZ_CP108021.1"/>
</dbReference>
<sequence>MTTSTAVIVDVDGTLCDVTTALHHLTGPRRNFHAFHEATAQCPPNPHVLDWCHQRHAEGHTVIVVTARKYQHETLTVDWLDRHMPVPYVGPLMRGDFDDRNDNLVKRAILRIITGEMGYRVVAAIDDRPRVIALWRSLDIPTTVVYRHDWPASGENYDPTDIPGAST</sequence>
<dbReference type="EMBL" id="CP108021">
    <property type="protein sequence ID" value="WUM19357.1"/>
    <property type="molecule type" value="Genomic_DNA"/>
</dbReference>
<evidence type="ECO:0000313" key="2">
    <source>
        <dbReference type="EMBL" id="WUM19357.1"/>
    </source>
</evidence>
<dbReference type="AlphaFoldDB" id="A0AAU4K010"/>
<dbReference type="InterPro" id="IPR056782">
    <property type="entry name" value="HAD_PNKP"/>
</dbReference>
<protein>
    <recommendedName>
        <fullName evidence="1">Polynucleotide kinase PNKP phosphatase domain-containing protein</fullName>
    </recommendedName>
</protein>
<evidence type="ECO:0000259" key="1">
    <source>
        <dbReference type="Pfam" id="PF25109"/>
    </source>
</evidence>
<dbReference type="Gene3D" id="3.40.50.1000">
    <property type="entry name" value="HAD superfamily/HAD-like"/>
    <property type="match status" value="1"/>
</dbReference>
<dbReference type="InterPro" id="IPR023214">
    <property type="entry name" value="HAD_sf"/>
</dbReference>
<name>A0AAU4K010_9NOCA</name>
<evidence type="ECO:0000313" key="3">
    <source>
        <dbReference type="Proteomes" id="UP001432128"/>
    </source>
</evidence>